<evidence type="ECO:0008006" key="3">
    <source>
        <dbReference type="Google" id="ProtNLM"/>
    </source>
</evidence>
<sequence>MKLTCPACGAVASAEAWINDASCRQFMDELTRLPGPVQVRALPYIALFRKSKRGLSWPRALRIIKTLSELVHEGTVQWDGGELRPAPPHLWAEAMDRTIDRSPKALENHNYLRKIAWEMAERLAAKAEREREQQKMNRAYIEGEPEKVSQVLREFLKEKK</sequence>
<gene>
    <name evidence="1" type="ORF">DRH29_04790</name>
</gene>
<organism evidence="1 2">
    <name type="scientific">candidate division Kazan bacterium</name>
    <dbReference type="NCBI Taxonomy" id="2202143"/>
    <lineage>
        <taxon>Bacteria</taxon>
        <taxon>Bacteria division Kazan-3B-28</taxon>
    </lineage>
</organism>
<reference evidence="1 2" key="1">
    <citation type="submission" date="2018-06" db="EMBL/GenBank/DDBJ databases">
        <title>Extensive metabolic versatility and redundancy in microbially diverse, dynamic hydrothermal sediments.</title>
        <authorList>
            <person name="Dombrowski N."/>
            <person name="Teske A."/>
            <person name="Baker B.J."/>
        </authorList>
    </citation>
    <scope>NUCLEOTIDE SEQUENCE [LARGE SCALE GENOMIC DNA]</scope>
    <source>
        <strain evidence="1">B79_G16</strain>
    </source>
</reference>
<dbReference type="EMBL" id="QMNG01000067">
    <property type="protein sequence ID" value="RLC36309.1"/>
    <property type="molecule type" value="Genomic_DNA"/>
</dbReference>
<evidence type="ECO:0000313" key="1">
    <source>
        <dbReference type="EMBL" id="RLC36309.1"/>
    </source>
</evidence>
<dbReference type="AlphaFoldDB" id="A0A420ZBN4"/>
<name>A0A420ZBN4_UNCK3</name>
<dbReference type="Proteomes" id="UP000281261">
    <property type="component" value="Unassembled WGS sequence"/>
</dbReference>
<protein>
    <recommendedName>
        <fullName evidence="3">DUF2752 domain-containing protein</fullName>
    </recommendedName>
</protein>
<evidence type="ECO:0000313" key="2">
    <source>
        <dbReference type="Proteomes" id="UP000281261"/>
    </source>
</evidence>
<comment type="caution">
    <text evidence="1">The sequence shown here is derived from an EMBL/GenBank/DDBJ whole genome shotgun (WGS) entry which is preliminary data.</text>
</comment>
<accession>A0A420ZBN4</accession>
<proteinExistence type="predicted"/>